<dbReference type="AlphaFoldDB" id="A0A9J6B3V3"/>
<keyword evidence="2" id="KW-1185">Reference proteome</keyword>
<evidence type="ECO:0000313" key="1">
    <source>
        <dbReference type="EMBL" id="KAG5631385.1"/>
    </source>
</evidence>
<organism evidence="1 2">
    <name type="scientific">Solanum commersonii</name>
    <name type="common">Commerson's wild potato</name>
    <name type="synonym">Commerson's nightshade</name>
    <dbReference type="NCBI Taxonomy" id="4109"/>
    <lineage>
        <taxon>Eukaryota</taxon>
        <taxon>Viridiplantae</taxon>
        <taxon>Streptophyta</taxon>
        <taxon>Embryophyta</taxon>
        <taxon>Tracheophyta</taxon>
        <taxon>Spermatophyta</taxon>
        <taxon>Magnoliopsida</taxon>
        <taxon>eudicotyledons</taxon>
        <taxon>Gunneridae</taxon>
        <taxon>Pentapetalae</taxon>
        <taxon>asterids</taxon>
        <taxon>lamiids</taxon>
        <taxon>Solanales</taxon>
        <taxon>Solanaceae</taxon>
        <taxon>Solanoideae</taxon>
        <taxon>Solaneae</taxon>
        <taxon>Solanum</taxon>
    </lineage>
</organism>
<accession>A0A9J6B3V3</accession>
<proteinExistence type="predicted"/>
<protein>
    <submittedName>
        <fullName evidence="1">Uncharacterized protein</fullName>
    </submittedName>
</protein>
<name>A0A9J6B3V3_SOLCO</name>
<dbReference type="Proteomes" id="UP000824120">
    <property type="component" value="Chromosome 1"/>
</dbReference>
<sequence length="63" mass="7144">MVTTSNEGVLRELLCQQERLFPNKSSILRSRRGTLLKMIQLKGSKINLLLKISLRHPPSGMPN</sequence>
<evidence type="ECO:0000313" key="2">
    <source>
        <dbReference type="Proteomes" id="UP000824120"/>
    </source>
</evidence>
<comment type="caution">
    <text evidence="1">The sequence shown here is derived from an EMBL/GenBank/DDBJ whole genome shotgun (WGS) entry which is preliminary data.</text>
</comment>
<gene>
    <name evidence="1" type="ORF">H5410_003102</name>
</gene>
<reference evidence="1 2" key="1">
    <citation type="submission" date="2020-09" db="EMBL/GenBank/DDBJ databases">
        <title>De no assembly of potato wild relative species, Solanum commersonii.</title>
        <authorList>
            <person name="Cho K."/>
        </authorList>
    </citation>
    <scope>NUCLEOTIDE SEQUENCE [LARGE SCALE GENOMIC DNA]</scope>
    <source>
        <strain evidence="1">LZ3.2</strain>
        <tissue evidence="1">Leaf</tissue>
    </source>
</reference>
<dbReference type="EMBL" id="JACXVP010000001">
    <property type="protein sequence ID" value="KAG5631385.1"/>
    <property type="molecule type" value="Genomic_DNA"/>
</dbReference>